<dbReference type="STRING" id="2020962.A0A2N1JG94"/>
<feature type="transmembrane region" description="Helical" evidence="8">
    <location>
        <begin position="213"/>
        <end position="232"/>
    </location>
</feature>
<feature type="transmembrane region" description="Helical" evidence="8">
    <location>
        <begin position="148"/>
        <end position="168"/>
    </location>
</feature>
<evidence type="ECO:0000313" key="9">
    <source>
        <dbReference type="EMBL" id="PKI85559.1"/>
    </source>
</evidence>
<evidence type="ECO:0000256" key="3">
    <source>
        <dbReference type="ARBA" id="ARBA00022692"/>
    </source>
</evidence>
<organism evidence="9 10">
    <name type="scientific">Malassezia vespertilionis</name>
    <dbReference type="NCBI Taxonomy" id="2020962"/>
    <lineage>
        <taxon>Eukaryota</taxon>
        <taxon>Fungi</taxon>
        <taxon>Dikarya</taxon>
        <taxon>Basidiomycota</taxon>
        <taxon>Ustilaginomycotina</taxon>
        <taxon>Malasseziomycetes</taxon>
        <taxon>Malasseziales</taxon>
        <taxon>Malasseziaceae</taxon>
        <taxon>Malassezia</taxon>
    </lineage>
</organism>
<keyword evidence="6" id="KW-0479">Metal-binding</keyword>
<keyword evidence="10" id="KW-1185">Reference proteome</keyword>
<dbReference type="PANTHER" id="PTHR20855:SF52">
    <property type="entry name" value="ADIPONECTIN RECEPTOR PROTEIN"/>
    <property type="match status" value="1"/>
</dbReference>
<dbReference type="GO" id="GO:0006882">
    <property type="term" value="P:intracellular zinc ion homeostasis"/>
    <property type="evidence" value="ECO:0007669"/>
    <property type="project" value="TreeGrafter"/>
</dbReference>
<evidence type="ECO:0000256" key="1">
    <source>
        <dbReference type="ARBA" id="ARBA00004141"/>
    </source>
</evidence>
<keyword evidence="4 8" id="KW-1133">Transmembrane helix</keyword>
<keyword evidence="3 8" id="KW-0812">Transmembrane</keyword>
<dbReference type="GO" id="GO:0046872">
    <property type="term" value="F:metal ion binding"/>
    <property type="evidence" value="ECO:0007669"/>
    <property type="project" value="UniProtKB-KW"/>
</dbReference>
<reference evidence="9 10" key="1">
    <citation type="submission" date="2017-10" db="EMBL/GenBank/DDBJ databases">
        <title>A novel species of cold-tolerant Malassezia isolated from bats.</title>
        <authorList>
            <person name="Lorch J.M."/>
            <person name="Palmer J.M."/>
            <person name="Vanderwolf K.J."/>
            <person name="Schmidt K.Z."/>
            <person name="Verant M.L."/>
            <person name="Weller T.J."/>
            <person name="Blehert D.S."/>
        </authorList>
    </citation>
    <scope>NUCLEOTIDE SEQUENCE [LARGE SCALE GENOMIC DNA]</scope>
    <source>
        <strain evidence="9 10">NWHC:44797-103</strain>
    </source>
</reference>
<comment type="subcellular location">
    <subcellularLocation>
        <location evidence="1">Membrane</location>
        <topology evidence="1">Multi-pass membrane protein</topology>
    </subcellularLocation>
</comment>
<dbReference type="InterPro" id="IPR004254">
    <property type="entry name" value="AdipoR/HlyIII-related"/>
</dbReference>
<feature type="transmembrane region" description="Helical" evidence="8">
    <location>
        <begin position="272"/>
        <end position="297"/>
    </location>
</feature>
<keyword evidence="6" id="KW-0862">Zinc</keyword>
<dbReference type="Pfam" id="PF03006">
    <property type="entry name" value="HlyIII"/>
    <property type="match status" value="1"/>
</dbReference>
<dbReference type="GO" id="GO:0038023">
    <property type="term" value="F:signaling receptor activity"/>
    <property type="evidence" value="ECO:0007669"/>
    <property type="project" value="TreeGrafter"/>
</dbReference>
<evidence type="ECO:0000313" key="10">
    <source>
        <dbReference type="Proteomes" id="UP000232875"/>
    </source>
</evidence>
<keyword evidence="5 8" id="KW-0472">Membrane</keyword>
<feature type="binding site" evidence="6">
    <location>
        <position position="169"/>
    </location>
    <ligand>
        <name>Zn(2+)</name>
        <dbReference type="ChEBI" id="CHEBI:29105"/>
    </ligand>
</feature>
<feature type="compositionally biased region" description="Basic residues" evidence="7">
    <location>
        <begin position="50"/>
        <end position="64"/>
    </location>
</feature>
<protein>
    <submittedName>
        <fullName evidence="9">Uncharacterized protein</fullName>
    </submittedName>
</protein>
<dbReference type="PANTHER" id="PTHR20855">
    <property type="entry name" value="ADIPOR/PROGESTIN RECEPTOR-RELATED"/>
    <property type="match status" value="1"/>
</dbReference>
<dbReference type="OrthoDB" id="529367at2759"/>
<accession>A0A2N1JG94</accession>
<evidence type="ECO:0000256" key="6">
    <source>
        <dbReference type="PIRSR" id="PIRSR604254-1"/>
    </source>
</evidence>
<name>A0A2N1JG94_9BASI</name>
<comment type="similarity">
    <text evidence="2">Belongs to the ADIPOR family.</text>
</comment>
<feature type="transmembrane region" description="Helical" evidence="8">
    <location>
        <begin position="188"/>
        <end position="207"/>
    </location>
</feature>
<feature type="transmembrane region" description="Helical" evidence="8">
    <location>
        <begin position="244"/>
        <end position="266"/>
    </location>
</feature>
<feature type="transmembrane region" description="Helical" evidence="8">
    <location>
        <begin position="98"/>
        <end position="121"/>
    </location>
</feature>
<dbReference type="EMBL" id="KZ454987">
    <property type="protein sequence ID" value="PKI85559.1"/>
    <property type="molecule type" value="Genomic_DNA"/>
</dbReference>
<evidence type="ECO:0000256" key="7">
    <source>
        <dbReference type="SAM" id="MobiDB-lite"/>
    </source>
</evidence>
<feature type="region of interest" description="Disordered" evidence="7">
    <location>
        <begin position="25"/>
        <end position="65"/>
    </location>
</feature>
<sequence>MHPYLVTFEDLPQWAQDNAYIRTGYRRPGDAPPRVPSKENPLPVPEKHTAHTTKRSVPATRRHVPGATQSVMQEQETYCHDSYYRCWRSIWDYWHNETAVVAIGLLCAHLAGMGGLPYTLWPAPSSVVPPVPHLRASPQMRAADKMDMLTLGIFLSGTIFCLTCSAVYHSVSCCSQAVAKKFNRLDYMGIVVLTVGSNIPALRFGLYCHPKEMAWYTVLIVSLGFLALYVLIKPQYATAKYRPVRAGLFIALGLCGIAPILHMLTLTRRFDFLFATLGFGYIAWSGFVYIFGAMLYVAHFPERFATGTFDYIGSSHQL</sequence>
<feature type="binding site" evidence="6">
    <location>
        <position position="316"/>
    </location>
    <ligand>
        <name>Zn(2+)</name>
        <dbReference type="ChEBI" id="CHEBI:29105"/>
    </ligand>
</feature>
<gene>
    <name evidence="9" type="ORF">MVES_000462</name>
</gene>
<proteinExistence type="inferred from homology"/>
<evidence type="ECO:0000256" key="5">
    <source>
        <dbReference type="ARBA" id="ARBA00023136"/>
    </source>
</evidence>
<dbReference type="AlphaFoldDB" id="A0A2N1JG94"/>
<dbReference type="GO" id="GO:0016020">
    <property type="term" value="C:membrane"/>
    <property type="evidence" value="ECO:0007669"/>
    <property type="project" value="UniProtKB-SubCell"/>
</dbReference>
<evidence type="ECO:0000256" key="2">
    <source>
        <dbReference type="ARBA" id="ARBA00007018"/>
    </source>
</evidence>
<evidence type="ECO:0000256" key="8">
    <source>
        <dbReference type="SAM" id="Phobius"/>
    </source>
</evidence>
<evidence type="ECO:0000256" key="4">
    <source>
        <dbReference type="ARBA" id="ARBA00022989"/>
    </source>
</evidence>
<dbReference type="Proteomes" id="UP000232875">
    <property type="component" value="Unassembled WGS sequence"/>
</dbReference>